<evidence type="ECO:0000313" key="1">
    <source>
        <dbReference type="EMBL" id="THD18854.1"/>
    </source>
</evidence>
<reference evidence="1" key="1">
    <citation type="submission" date="2019-03" db="EMBL/GenBank/DDBJ databases">
        <title>Improved annotation for the trematode Fasciola hepatica.</title>
        <authorList>
            <person name="Choi Y.-J."/>
            <person name="Martin J."/>
            <person name="Mitreva M."/>
        </authorList>
    </citation>
    <scope>NUCLEOTIDE SEQUENCE [LARGE SCALE GENOMIC DNA]</scope>
</reference>
<proteinExistence type="predicted"/>
<comment type="caution">
    <text evidence="1">The sequence shown here is derived from an EMBL/GenBank/DDBJ whole genome shotgun (WGS) entry which is preliminary data.</text>
</comment>
<evidence type="ECO:0000313" key="2">
    <source>
        <dbReference type="Proteomes" id="UP000230066"/>
    </source>
</evidence>
<accession>A0A4E0QWJ6</accession>
<gene>
    <name evidence="1" type="ORF">D915_010529</name>
</gene>
<sequence>PPLDFTQIHSKLLLELAYTASLVRQDIRPDNREHLVNQLLECARLIRVRVASGAACIQPIVQAPGSTSPVVAFSPGNRVALDKLSRFYEAYVAFVDWIDELSVVQLQIPINDVHEISPEVGSTRYPNSAVSGRGHRLFAQLKNTSLPPTGRSCFWMIAGYLLFRWSCLHGYLCSRMSKNQMNVGNRSRQLCMPRLMPPRTLVQVGLTNDGYLRPQFLCWMSAYLSLRIPHSMKCVYS</sequence>
<feature type="non-terminal residue" evidence="1">
    <location>
        <position position="1"/>
    </location>
</feature>
<protein>
    <submittedName>
        <fullName evidence="1">Guanine-nucleotide-exchange-factor</fullName>
    </submittedName>
</protein>
<organism evidence="1 2">
    <name type="scientific">Fasciola hepatica</name>
    <name type="common">Liver fluke</name>
    <dbReference type="NCBI Taxonomy" id="6192"/>
    <lineage>
        <taxon>Eukaryota</taxon>
        <taxon>Metazoa</taxon>
        <taxon>Spiralia</taxon>
        <taxon>Lophotrochozoa</taxon>
        <taxon>Platyhelminthes</taxon>
        <taxon>Trematoda</taxon>
        <taxon>Digenea</taxon>
        <taxon>Plagiorchiida</taxon>
        <taxon>Echinostomata</taxon>
        <taxon>Echinostomatoidea</taxon>
        <taxon>Fasciolidae</taxon>
        <taxon>Fasciola</taxon>
    </lineage>
</organism>
<keyword evidence="2" id="KW-1185">Reference proteome</keyword>
<dbReference type="Proteomes" id="UP000230066">
    <property type="component" value="Unassembled WGS sequence"/>
</dbReference>
<dbReference type="AlphaFoldDB" id="A0A4E0QWJ6"/>
<name>A0A4E0QWJ6_FASHE</name>
<dbReference type="EMBL" id="JXXN02008257">
    <property type="protein sequence ID" value="THD18854.1"/>
    <property type="molecule type" value="Genomic_DNA"/>
</dbReference>